<accession>A0A1W2BJM8</accession>
<gene>
    <name evidence="1" type="ORF">SAMN04488524_2388</name>
</gene>
<keyword evidence="2" id="KW-1185">Reference proteome</keyword>
<dbReference type="Pfam" id="PF04390">
    <property type="entry name" value="LptE"/>
    <property type="match status" value="1"/>
</dbReference>
<sequence>MKKLAVIVLLFFTFSGCKIGLNGASIPAEMKTVSVVTFENNAPLVVPYLSSLFTEELKTRIRNQTRLSITQNDAHGVFSGNITGYSVSPVALQDNNRPTAGANRLSITIMVKYTNNLNPKLSFEQSFERFKDFPLTGSFQSMEQGLVKDVLAQLTEDIFNKAFANW</sequence>
<dbReference type="GO" id="GO:0019867">
    <property type="term" value="C:outer membrane"/>
    <property type="evidence" value="ECO:0007669"/>
    <property type="project" value="InterPro"/>
</dbReference>
<dbReference type="InterPro" id="IPR007485">
    <property type="entry name" value="LPS_assembly_LptE"/>
</dbReference>
<dbReference type="Proteomes" id="UP000192756">
    <property type="component" value="Unassembled WGS sequence"/>
</dbReference>
<organism evidence="1 2">
    <name type="scientific">Pedobacter africanus</name>
    <dbReference type="NCBI Taxonomy" id="151894"/>
    <lineage>
        <taxon>Bacteria</taxon>
        <taxon>Pseudomonadati</taxon>
        <taxon>Bacteroidota</taxon>
        <taxon>Sphingobacteriia</taxon>
        <taxon>Sphingobacteriales</taxon>
        <taxon>Sphingobacteriaceae</taxon>
        <taxon>Pedobacter</taxon>
    </lineage>
</organism>
<dbReference type="OrthoDB" id="9790776at2"/>
<dbReference type="EMBL" id="FWXT01000001">
    <property type="protein sequence ID" value="SMC72728.1"/>
    <property type="molecule type" value="Genomic_DNA"/>
</dbReference>
<protein>
    <submittedName>
        <fullName evidence="1">Lipopolysaccharide-assembly</fullName>
    </submittedName>
</protein>
<dbReference type="STRING" id="151894.SAMN04488524_2388"/>
<proteinExistence type="predicted"/>
<dbReference type="RefSeq" id="WP_084238760.1">
    <property type="nucleotide sequence ID" value="NZ_FWXT01000001.1"/>
</dbReference>
<dbReference type="AlphaFoldDB" id="A0A1W2BJM8"/>
<reference evidence="2" key="1">
    <citation type="submission" date="2017-04" db="EMBL/GenBank/DDBJ databases">
        <authorList>
            <person name="Varghese N."/>
            <person name="Submissions S."/>
        </authorList>
    </citation>
    <scope>NUCLEOTIDE SEQUENCE [LARGE SCALE GENOMIC DNA]</scope>
    <source>
        <strain evidence="2">DSM 12126</strain>
    </source>
</reference>
<dbReference type="GO" id="GO:0043165">
    <property type="term" value="P:Gram-negative-bacterium-type cell outer membrane assembly"/>
    <property type="evidence" value="ECO:0007669"/>
    <property type="project" value="InterPro"/>
</dbReference>
<evidence type="ECO:0000313" key="1">
    <source>
        <dbReference type="EMBL" id="SMC72728.1"/>
    </source>
</evidence>
<dbReference type="PROSITE" id="PS51257">
    <property type="entry name" value="PROKAR_LIPOPROTEIN"/>
    <property type="match status" value="1"/>
</dbReference>
<name>A0A1W2BJM8_9SPHI</name>
<evidence type="ECO:0000313" key="2">
    <source>
        <dbReference type="Proteomes" id="UP000192756"/>
    </source>
</evidence>